<gene>
    <name evidence="1" type="ORF">ACFOEK_03220</name>
</gene>
<evidence type="ECO:0000313" key="1">
    <source>
        <dbReference type="EMBL" id="MFC3150027.1"/>
    </source>
</evidence>
<reference evidence="2" key="1">
    <citation type="journal article" date="2019" name="Int. J. Syst. Evol. Microbiol.">
        <title>The Global Catalogue of Microorganisms (GCM) 10K type strain sequencing project: providing services to taxonomists for standard genome sequencing and annotation.</title>
        <authorList>
            <consortium name="The Broad Institute Genomics Platform"/>
            <consortium name="The Broad Institute Genome Sequencing Center for Infectious Disease"/>
            <person name="Wu L."/>
            <person name="Ma J."/>
        </authorList>
    </citation>
    <scope>NUCLEOTIDE SEQUENCE [LARGE SCALE GENOMIC DNA]</scope>
    <source>
        <strain evidence="2">KCTC 52438</strain>
    </source>
</reference>
<evidence type="ECO:0008006" key="3">
    <source>
        <dbReference type="Google" id="ProtNLM"/>
    </source>
</evidence>
<dbReference type="Proteomes" id="UP001595476">
    <property type="component" value="Unassembled WGS sequence"/>
</dbReference>
<comment type="caution">
    <text evidence="1">The sequence shown here is derived from an EMBL/GenBank/DDBJ whole genome shotgun (WGS) entry which is preliminary data.</text>
</comment>
<evidence type="ECO:0000313" key="2">
    <source>
        <dbReference type="Proteomes" id="UP001595476"/>
    </source>
</evidence>
<accession>A0ABV7HFA6</accession>
<dbReference type="RefSeq" id="WP_386716073.1">
    <property type="nucleotide sequence ID" value="NZ_JBHRSZ010000002.1"/>
</dbReference>
<dbReference type="EMBL" id="JBHRSZ010000002">
    <property type="protein sequence ID" value="MFC3150027.1"/>
    <property type="molecule type" value="Genomic_DNA"/>
</dbReference>
<keyword evidence="2" id="KW-1185">Reference proteome</keyword>
<name>A0ABV7HFA6_9GAMM</name>
<organism evidence="1 2">
    <name type="scientific">Litoribrevibacter euphylliae</name>
    <dbReference type="NCBI Taxonomy" id="1834034"/>
    <lineage>
        <taxon>Bacteria</taxon>
        <taxon>Pseudomonadati</taxon>
        <taxon>Pseudomonadota</taxon>
        <taxon>Gammaproteobacteria</taxon>
        <taxon>Oceanospirillales</taxon>
        <taxon>Oceanospirillaceae</taxon>
        <taxon>Litoribrevibacter</taxon>
    </lineage>
</organism>
<proteinExistence type="predicted"/>
<protein>
    <recommendedName>
        <fullName evidence="3">DUF2442 domain-containing protein</fullName>
    </recommendedName>
</protein>
<sequence length="101" mass="11636">MTRKTLRKVHIDGEEYVWVANCDDLFLYPFKDMNIRVFRGKETKSILYIDANAWHFELTPKHIKDAISYALSAGWQPSKANTSICLSKNENGYFVTSSGQD</sequence>